<keyword evidence="4" id="KW-0732">Signal</keyword>
<dbReference type="GO" id="GO:0004252">
    <property type="term" value="F:serine-type endopeptidase activity"/>
    <property type="evidence" value="ECO:0007669"/>
    <property type="project" value="InterPro"/>
</dbReference>
<reference evidence="13" key="1">
    <citation type="journal article" date="2022" name="Virus Genes">
        <title>Exploration of plant transcriptomes reveals five putative novel poleroviruses and an enamovirus.</title>
        <authorList>
            <person name="Kavi Sidharthan V."/>
            <person name="Nagendran K."/>
            <person name="Baranwal V.K."/>
        </authorList>
    </citation>
    <scope>NUCLEOTIDE SEQUENCE</scope>
    <source>
        <strain evidence="13">Tra amm</strain>
    </source>
</reference>
<dbReference type="InterPro" id="IPR000382">
    <property type="entry name" value="Peptidase_S39B_luteovirus"/>
</dbReference>
<evidence type="ECO:0000256" key="7">
    <source>
        <dbReference type="ARBA" id="ARBA00022825"/>
    </source>
</evidence>
<protein>
    <submittedName>
        <fullName evidence="13">P1 protein</fullName>
    </submittedName>
</protein>
<dbReference type="InterPro" id="IPR043504">
    <property type="entry name" value="Peptidase_S1_PA_chymotrypsin"/>
</dbReference>
<evidence type="ECO:0000256" key="10">
    <source>
        <dbReference type="SAM" id="MobiDB-lite"/>
    </source>
</evidence>
<dbReference type="InterPro" id="IPR009003">
    <property type="entry name" value="Peptidase_S1_PA"/>
</dbReference>
<evidence type="ECO:0000256" key="3">
    <source>
        <dbReference type="ARBA" id="ARBA00022692"/>
    </source>
</evidence>
<keyword evidence="7" id="KW-0720">Serine protease</keyword>
<sequence>MSLMLKMLLIALFVALFSSTCLSYSTGTSLWEPDTSAFTVRTASANLSYGDSFVVFTPGSTKEAEKEYGQIFSDPAPVDLTSQPLSALTWAIFAKISRGALNFSSNQQQNLNGLLEFSFRSGKDMLHAITEQSLWILVKVWCAIYFATIKIIWHFVHHFTMPTLALILLTCATMLVYRMVSWLCSKFPVFLITFPWTIMKYMITKRPKEVKEKACEGFVTFSIPQSPPRNSIVEISYQDGSHAGYATCVKLHNGHNGLLTAQHVCGSEDMAVHSLRNGQKIKLGLFKPLFSNAELDLALYMGPPSWESSLGCSGVDIVCAKRLALSDVRHFRFENEWRSYNGKVTGSNQRKATVLSNTRAGDSGSAYFNGKTVVGVHTGFPDSGENFNLMAPIPDIPGLTTSKLVFETTAPQGKIFDEDDLKYFEELLEDFGISEARSIMRARKGLESSTQNQGNEKRSTACGTNGAPNIQKIKRESTTTSPPPSTETPSQPPVSISPGQEEMMGKILEALVNRINLVDIEKRIIERVSTQVMKNKSRGTRGGNRRPATLESTSQKFIAGKYQPPHSKSPGSVKSELPPSTTTQSRKKKVFGGVDLRSNTQSWRVKQPVSAGPSSGQKQS</sequence>
<evidence type="ECO:0000256" key="2">
    <source>
        <dbReference type="ARBA" id="ARBA00022670"/>
    </source>
</evidence>
<organism evidence="13 14">
    <name type="scientific">Trachyspermum ammi polerovirus</name>
    <dbReference type="NCBI Taxonomy" id="2885089"/>
    <lineage>
        <taxon>Viruses</taxon>
        <taxon>Riboviria</taxon>
        <taxon>Orthornavirae</taxon>
        <taxon>Pisuviricota</taxon>
        <taxon>Pisoniviricetes</taxon>
        <taxon>Sobelivirales</taxon>
        <taxon>Solemoviridae</taxon>
        <taxon>Polerovirus</taxon>
        <taxon>Polerovirus TAPV</taxon>
    </lineage>
</organism>
<proteinExistence type="predicted"/>
<evidence type="ECO:0000256" key="11">
    <source>
        <dbReference type="SAM" id="Phobius"/>
    </source>
</evidence>
<evidence type="ECO:0000256" key="1">
    <source>
        <dbReference type="ARBA" id="ARBA00004141"/>
    </source>
</evidence>
<comment type="subcellular location">
    <subcellularLocation>
        <location evidence="1">Membrane</location>
        <topology evidence="1">Multi-pass membrane protein</topology>
    </subcellularLocation>
</comment>
<feature type="transmembrane region" description="Helical" evidence="11">
    <location>
        <begin position="134"/>
        <end position="156"/>
    </location>
</feature>
<name>A0AAD2QFX8_9VIRU</name>
<evidence type="ECO:0000256" key="8">
    <source>
        <dbReference type="ARBA" id="ARBA00022989"/>
    </source>
</evidence>
<feature type="region of interest" description="Disordered" evidence="10">
    <location>
        <begin position="444"/>
        <end position="499"/>
    </location>
</feature>
<feature type="domain" description="Peptidase S39" evidence="12">
    <location>
        <begin position="215"/>
        <end position="407"/>
    </location>
</feature>
<dbReference type="SUPFAM" id="SSF50494">
    <property type="entry name" value="Trypsin-like serine proteases"/>
    <property type="match status" value="1"/>
</dbReference>
<dbReference type="Pfam" id="PF02122">
    <property type="entry name" value="Peptidase_S39"/>
    <property type="match status" value="1"/>
</dbReference>
<keyword evidence="14" id="KW-1185">Reference proteome</keyword>
<evidence type="ECO:0000256" key="6">
    <source>
        <dbReference type="ARBA" id="ARBA00022801"/>
    </source>
</evidence>
<dbReference type="PROSITE" id="PS51868">
    <property type="entry name" value="PEPTIDASE_S39"/>
    <property type="match status" value="1"/>
</dbReference>
<evidence type="ECO:0000313" key="14">
    <source>
        <dbReference type="Proteomes" id="UP001265097"/>
    </source>
</evidence>
<dbReference type="EMBL" id="BK059374">
    <property type="protein sequence ID" value="DAZ87626.1"/>
    <property type="molecule type" value="Genomic_RNA"/>
</dbReference>
<accession>A0AAD2QFX8</accession>
<dbReference type="Gene3D" id="2.40.10.10">
    <property type="entry name" value="Trypsin-like serine proteases"/>
    <property type="match status" value="2"/>
</dbReference>
<feature type="region of interest" description="Disordered" evidence="10">
    <location>
        <begin position="533"/>
        <end position="620"/>
    </location>
</feature>
<dbReference type="GO" id="GO:0070008">
    <property type="term" value="F:serine-type exopeptidase activity"/>
    <property type="evidence" value="ECO:0007669"/>
    <property type="project" value="InterPro"/>
</dbReference>
<feature type="transmembrane region" description="Helical" evidence="11">
    <location>
        <begin position="163"/>
        <end position="180"/>
    </location>
</feature>
<evidence type="ECO:0000256" key="9">
    <source>
        <dbReference type="ARBA" id="ARBA00023136"/>
    </source>
</evidence>
<keyword evidence="3 11" id="KW-0812">Transmembrane</keyword>
<dbReference type="GO" id="GO:0075523">
    <property type="term" value="P:viral translational frameshifting"/>
    <property type="evidence" value="ECO:0007669"/>
    <property type="project" value="UniProtKB-KW"/>
</dbReference>
<feature type="compositionally biased region" description="Pro residues" evidence="10">
    <location>
        <begin position="481"/>
        <end position="492"/>
    </location>
</feature>
<dbReference type="PRINTS" id="PR00913">
    <property type="entry name" value="LVIRUSORF2"/>
</dbReference>
<dbReference type="Proteomes" id="UP001265097">
    <property type="component" value="Segment"/>
</dbReference>
<keyword evidence="9 11" id="KW-0472">Membrane</keyword>
<dbReference type="InterPro" id="IPR018019">
    <property type="entry name" value="Luteovirus_Orf2"/>
</dbReference>
<gene>
    <name evidence="13" type="primary">ORF1</name>
</gene>
<evidence type="ECO:0000256" key="5">
    <source>
        <dbReference type="ARBA" id="ARBA00022758"/>
    </source>
</evidence>
<keyword evidence="5" id="KW-0688">Ribosomal frameshifting</keyword>
<evidence type="ECO:0000256" key="4">
    <source>
        <dbReference type="ARBA" id="ARBA00022729"/>
    </source>
</evidence>
<evidence type="ECO:0000313" key="13">
    <source>
        <dbReference type="EMBL" id="DAZ87626.1"/>
    </source>
</evidence>
<keyword evidence="2" id="KW-0645">Protease</keyword>
<dbReference type="GO" id="GO:0006508">
    <property type="term" value="P:proteolysis"/>
    <property type="evidence" value="ECO:0007669"/>
    <property type="project" value="UniProtKB-KW"/>
</dbReference>
<keyword evidence="6" id="KW-0378">Hydrolase</keyword>
<keyword evidence="8 11" id="KW-1133">Transmembrane helix</keyword>
<evidence type="ECO:0000259" key="12">
    <source>
        <dbReference type="PROSITE" id="PS51868"/>
    </source>
</evidence>
<dbReference type="GO" id="GO:0016020">
    <property type="term" value="C:membrane"/>
    <property type="evidence" value="ECO:0007669"/>
    <property type="project" value="UniProtKB-SubCell"/>
</dbReference>